<evidence type="ECO:0000313" key="2">
    <source>
        <dbReference type="Proteomes" id="UP000324800"/>
    </source>
</evidence>
<reference evidence="1 2" key="1">
    <citation type="submission" date="2019-03" db="EMBL/GenBank/DDBJ databases">
        <title>Single cell metagenomics reveals metabolic interactions within the superorganism composed of flagellate Streblomastix strix and complex community of Bacteroidetes bacteria on its surface.</title>
        <authorList>
            <person name="Treitli S.C."/>
            <person name="Kolisko M."/>
            <person name="Husnik F."/>
            <person name="Keeling P."/>
            <person name="Hampl V."/>
        </authorList>
    </citation>
    <scope>NUCLEOTIDE SEQUENCE [LARGE SCALE GENOMIC DNA]</scope>
    <source>
        <strain evidence="1">ST1C</strain>
    </source>
</reference>
<dbReference type="Proteomes" id="UP000324800">
    <property type="component" value="Unassembled WGS sequence"/>
</dbReference>
<organism evidence="1 2">
    <name type="scientific">Streblomastix strix</name>
    <dbReference type="NCBI Taxonomy" id="222440"/>
    <lineage>
        <taxon>Eukaryota</taxon>
        <taxon>Metamonada</taxon>
        <taxon>Preaxostyla</taxon>
        <taxon>Oxymonadida</taxon>
        <taxon>Streblomastigidae</taxon>
        <taxon>Streblomastix</taxon>
    </lineage>
</organism>
<name>A0A5J4W8E6_9EUKA</name>
<dbReference type="AlphaFoldDB" id="A0A5J4W8E6"/>
<dbReference type="EMBL" id="SNRW01003062">
    <property type="protein sequence ID" value="KAA6390906.1"/>
    <property type="molecule type" value="Genomic_DNA"/>
</dbReference>
<evidence type="ECO:0000313" key="1">
    <source>
        <dbReference type="EMBL" id="KAA6390906.1"/>
    </source>
</evidence>
<sequence>MAMIPDIMKKLGLKVRTGMSVAQMKDIQNQIRAYDTRISDDDAYVGVHSLLTRTGRRGIYGTGFTDEMAKDYIELELRANAEGKLITQQYLGTEDKYNVNAGINQPAMDLGSRAPVITEEQINNEIMNDGSQKEKEKENHRLALEYPTQDQEDLPNSALKEDEAPQYTLEQEYDDEARQQQLLKSIIAAENLTTVYDIGALDWGRPPVNDTYGRQPFITHKTGYKYDQFGNPQAYMKIDNQNLSKQGRKAMRLKKNYIPTAQLVRTSTAQDKLAKKLQGNTKRRPKNDVSEFTSLFLQWC</sequence>
<proteinExistence type="predicted"/>
<gene>
    <name evidence="1" type="ORF">EZS28_013564</name>
</gene>
<comment type="caution">
    <text evidence="1">The sequence shown here is derived from an EMBL/GenBank/DDBJ whole genome shotgun (WGS) entry which is preliminary data.</text>
</comment>
<protein>
    <submittedName>
        <fullName evidence="1">Uncharacterized protein</fullName>
    </submittedName>
</protein>
<accession>A0A5J4W8E6</accession>